<dbReference type="GO" id="GO:0036156">
    <property type="term" value="C:inner dynein arm"/>
    <property type="evidence" value="ECO:0007669"/>
    <property type="project" value="TreeGrafter"/>
</dbReference>
<name>A0A834XW91_APHGI</name>
<dbReference type="Gene3D" id="2.130.10.10">
    <property type="entry name" value="YVTN repeat-like/Quinoprotein amine dehydrogenase"/>
    <property type="match status" value="1"/>
</dbReference>
<dbReference type="InterPro" id="IPR050687">
    <property type="entry name" value="Dynein_IC"/>
</dbReference>
<evidence type="ECO:0008006" key="6">
    <source>
        <dbReference type="Google" id="ProtNLM"/>
    </source>
</evidence>
<dbReference type="GO" id="GO:0045503">
    <property type="term" value="F:dynein light chain binding"/>
    <property type="evidence" value="ECO:0007669"/>
    <property type="project" value="TreeGrafter"/>
</dbReference>
<dbReference type="SUPFAM" id="SSF50978">
    <property type="entry name" value="WD40 repeat-like"/>
    <property type="match status" value="1"/>
</dbReference>
<sequence>MDNKFNQYNEFQNKDGQINDDILSISTNENEDYSGTSLHYETTKINGMVRIPLSSLTQKIIGCEVGENVTTEYPWILIRKQIIEDNIYLHPESSDFLPIKNEIYNYPGHDVLIGYAPTSFNQQKFYICLTENSRDEVTREINKLRNDQENRVKKAVFKTSGSWNDFGSSSEIISPQDINKRPLIDIQITASCNKKINLIDRNADEQRDSYIEIVNTRYTFNNIIRKQISRGDQITPIVHDDKAQTTTSSPLNSWSQYLYSYKTIDNISSKEIKDFFQLHIDNIYDQILQNSKWDLHINEYDRLVKDPKDSQAPIPITYKPYQNYHYAKLTKNKIINDLSWHPLLTGIAIAAYCQNSKSEIFTKLYSPNEIQIASQDENYVLVWSFSDCLAPKLILECPREVTTVSVRPLDGNIIIGGCINGQIAIWSIPREIDKIENVEILTTTQMENKNRLNNLMNWVKNINGTGKIYPTIMSSLRNSQKGEITEIIWLSSHSKISENGRIVEVDNNVDSEELGWQFVTSSEDGSLAFWDLSMKKETELEKLMRKKNEKKKKIIRKPESLKQLISQFKILNNVFSPTYILTLKYPDKEIRVVITTMSFYVPEIKKIQVEPFPINENDVSRRRHYKAIVNKPNYETPRIILVGTLTGDIGQITWEGFEFATGLTMNREATRWIWKNSSVHNGPVTHMVRSKYLNNVVLTVGGGAFAVWREDFDEPVFMKTSSTFNYSACSWGTFRPTVMILGRDDGTVEIWDLIVKSHEPCFTQSVSGGIITGIYTHNLYLNPQCIALCDFNGAMRIFLAPSNLLIFEESHVNWFRQYIDSEVERIIQFNRWQNFWTESNVKSIEQNRIREVKKPEQKRIDAVEKTQTEMAELTEKIGLKSLEKRKPGEFLEQAKAQWKKIELQRMQRVILEKKGLRPEDLERRREPVLKLRKENKIKQLKIRTAMLQQDKIFSDGIAKFIPEKIRQSNVKYKTDNDDNKNKQDTEIIQVKAIIEDIENKERPNLKQEILREYEEVSKSAMEKLKNFEFKDPFDWQKMITEGKERRQSIDVELNQVLAKRLNSLD</sequence>
<accession>A0A834XW91</accession>
<dbReference type="GO" id="GO:0045504">
    <property type="term" value="F:dynein heavy chain binding"/>
    <property type="evidence" value="ECO:0007669"/>
    <property type="project" value="TreeGrafter"/>
</dbReference>
<protein>
    <recommendedName>
        <fullName evidence="6">WD repeat-containing protein 63</fullName>
    </recommendedName>
</protein>
<dbReference type="AlphaFoldDB" id="A0A834XW91"/>
<dbReference type="EMBL" id="JACMRX010000004">
    <property type="protein sequence ID" value="KAF7991966.1"/>
    <property type="molecule type" value="Genomic_DNA"/>
</dbReference>
<keyword evidence="1" id="KW-0963">Cytoplasm</keyword>
<evidence type="ECO:0000313" key="4">
    <source>
        <dbReference type="EMBL" id="KAF7991966.1"/>
    </source>
</evidence>
<evidence type="ECO:0000256" key="2">
    <source>
        <dbReference type="ARBA" id="ARBA00022574"/>
    </source>
</evidence>
<evidence type="ECO:0000313" key="5">
    <source>
        <dbReference type="Proteomes" id="UP000639338"/>
    </source>
</evidence>
<dbReference type="PANTHER" id="PTHR12442">
    <property type="entry name" value="DYNEIN INTERMEDIATE CHAIN"/>
    <property type="match status" value="1"/>
</dbReference>
<reference evidence="4 5" key="1">
    <citation type="submission" date="2020-08" db="EMBL/GenBank/DDBJ databases">
        <title>Aphidius gifuensis genome sequencing and assembly.</title>
        <authorList>
            <person name="Du Z."/>
        </authorList>
    </citation>
    <scope>NUCLEOTIDE SEQUENCE [LARGE SCALE GENOMIC DNA]</scope>
    <source>
        <strain evidence="4">YNYX2018</strain>
        <tissue evidence="4">Adults</tissue>
    </source>
</reference>
<dbReference type="InterPro" id="IPR015943">
    <property type="entry name" value="WD40/YVTN_repeat-like_dom_sf"/>
</dbReference>
<dbReference type="GO" id="GO:0060294">
    <property type="term" value="P:cilium movement involved in cell motility"/>
    <property type="evidence" value="ECO:0007669"/>
    <property type="project" value="TreeGrafter"/>
</dbReference>
<dbReference type="GO" id="GO:0036159">
    <property type="term" value="P:inner dynein arm assembly"/>
    <property type="evidence" value="ECO:0007669"/>
    <property type="project" value="TreeGrafter"/>
</dbReference>
<keyword evidence="3" id="KW-0677">Repeat</keyword>
<keyword evidence="5" id="KW-1185">Reference proteome</keyword>
<keyword evidence="2" id="KW-0853">WD repeat</keyword>
<evidence type="ECO:0000256" key="1">
    <source>
        <dbReference type="ARBA" id="ARBA00022490"/>
    </source>
</evidence>
<dbReference type="InterPro" id="IPR036322">
    <property type="entry name" value="WD40_repeat_dom_sf"/>
</dbReference>
<proteinExistence type="predicted"/>
<gene>
    <name evidence="4" type="ORF">HCN44_010767</name>
</gene>
<dbReference type="PANTHER" id="PTHR12442:SF5">
    <property type="entry name" value="DYNEIN AXONEMAL INTERMEDIATE CHAIN 3"/>
    <property type="match status" value="1"/>
</dbReference>
<dbReference type="Proteomes" id="UP000639338">
    <property type="component" value="Unassembled WGS sequence"/>
</dbReference>
<evidence type="ECO:0000256" key="3">
    <source>
        <dbReference type="ARBA" id="ARBA00022737"/>
    </source>
</evidence>
<organism evidence="4 5">
    <name type="scientific">Aphidius gifuensis</name>
    <name type="common">Parasitoid wasp</name>
    <dbReference type="NCBI Taxonomy" id="684658"/>
    <lineage>
        <taxon>Eukaryota</taxon>
        <taxon>Metazoa</taxon>
        <taxon>Ecdysozoa</taxon>
        <taxon>Arthropoda</taxon>
        <taxon>Hexapoda</taxon>
        <taxon>Insecta</taxon>
        <taxon>Pterygota</taxon>
        <taxon>Neoptera</taxon>
        <taxon>Endopterygota</taxon>
        <taxon>Hymenoptera</taxon>
        <taxon>Apocrita</taxon>
        <taxon>Ichneumonoidea</taxon>
        <taxon>Braconidae</taxon>
        <taxon>Aphidiinae</taxon>
        <taxon>Aphidius</taxon>
    </lineage>
</organism>
<dbReference type="OrthoDB" id="6619788at2759"/>
<comment type="caution">
    <text evidence="4">The sequence shown here is derived from an EMBL/GenBank/DDBJ whole genome shotgun (WGS) entry which is preliminary data.</text>
</comment>